<feature type="domain" description="Cation-transporting P-type ATPase N-terminal" evidence="15">
    <location>
        <begin position="592"/>
        <end position="666"/>
    </location>
</feature>
<evidence type="ECO:0000256" key="9">
    <source>
        <dbReference type="ARBA" id="ARBA00022840"/>
    </source>
</evidence>
<dbReference type="Pfam" id="PF00689">
    <property type="entry name" value="Cation_ATPase_C"/>
    <property type="match status" value="1"/>
</dbReference>
<evidence type="ECO:0000256" key="13">
    <source>
        <dbReference type="ARBA" id="ARBA00048694"/>
    </source>
</evidence>
<dbReference type="InterPro" id="IPR023298">
    <property type="entry name" value="ATPase_P-typ_TM_dom_sf"/>
</dbReference>
<feature type="transmembrane region" description="Helical" evidence="14">
    <location>
        <begin position="1485"/>
        <end position="1506"/>
    </location>
</feature>
<dbReference type="EC" id="7.2.2.10" evidence="3"/>
<dbReference type="Pfam" id="PF19991">
    <property type="entry name" value="HMA_2"/>
    <property type="match status" value="1"/>
</dbReference>
<dbReference type="SUPFAM" id="SSF81660">
    <property type="entry name" value="Metal cation-transporting ATPase, ATP-binding domain N"/>
    <property type="match status" value="1"/>
</dbReference>
<proteinExistence type="inferred from homology"/>
<dbReference type="GO" id="GO:0140352">
    <property type="term" value="P:export from cell"/>
    <property type="evidence" value="ECO:0007669"/>
    <property type="project" value="UniProtKB-ARBA"/>
</dbReference>
<evidence type="ECO:0000256" key="10">
    <source>
        <dbReference type="ARBA" id="ARBA00022967"/>
    </source>
</evidence>
<dbReference type="GO" id="GO:0005886">
    <property type="term" value="C:plasma membrane"/>
    <property type="evidence" value="ECO:0007669"/>
    <property type="project" value="UniProtKB-SubCell"/>
</dbReference>
<dbReference type="SFLD" id="SFLDG00002">
    <property type="entry name" value="C1.7:_P-type_atpase_like"/>
    <property type="match status" value="1"/>
</dbReference>
<dbReference type="OrthoDB" id="9760364at2"/>
<feature type="transmembrane region" description="Helical" evidence="14">
    <location>
        <begin position="1305"/>
        <end position="1327"/>
    </location>
</feature>
<dbReference type="GO" id="GO:0016887">
    <property type="term" value="F:ATP hydrolysis activity"/>
    <property type="evidence" value="ECO:0007669"/>
    <property type="project" value="InterPro"/>
</dbReference>
<evidence type="ECO:0000256" key="2">
    <source>
        <dbReference type="ARBA" id="ARBA00005675"/>
    </source>
</evidence>
<evidence type="ECO:0000259" key="15">
    <source>
        <dbReference type="SMART" id="SM00831"/>
    </source>
</evidence>
<dbReference type="SUPFAM" id="SSF81653">
    <property type="entry name" value="Calcium ATPase, transduction domain A"/>
    <property type="match status" value="1"/>
</dbReference>
<dbReference type="InterPro" id="IPR001757">
    <property type="entry name" value="P_typ_ATPase"/>
</dbReference>
<dbReference type="Proteomes" id="UP000002217">
    <property type="component" value="Chromosome"/>
</dbReference>
<gene>
    <name evidence="16" type="ordered locus">Dtox_1725</name>
</gene>
<comment type="catalytic activity">
    <reaction evidence="13">
        <text>Ca(2+)(in) + ATP + H2O = Ca(2+)(out) + ADP + phosphate + H(+)</text>
        <dbReference type="Rhea" id="RHEA:18105"/>
        <dbReference type="ChEBI" id="CHEBI:15377"/>
        <dbReference type="ChEBI" id="CHEBI:15378"/>
        <dbReference type="ChEBI" id="CHEBI:29108"/>
        <dbReference type="ChEBI" id="CHEBI:30616"/>
        <dbReference type="ChEBI" id="CHEBI:43474"/>
        <dbReference type="ChEBI" id="CHEBI:456216"/>
        <dbReference type="EC" id="7.2.2.10"/>
    </reaction>
</comment>
<keyword evidence="5" id="KW-0406">Ion transport</keyword>
<dbReference type="FunFam" id="3.40.50.1000:FF:000028">
    <property type="entry name" value="Calcium-transporting P-type ATPase, putative"/>
    <property type="match status" value="1"/>
</dbReference>
<dbReference type="HOGENOM" id="CLU_002867_1_0_9"/>
<dbReference type="InterPro" id="IPR018303">
    <property type="entry name" value="ATPase_P-typ_P_site"/>
</dbReference>
<reference evidence="16 17" key="1">
    <citation type="journal article" date="2009" name="Stand. Genomic Sci.">
        <title>Complete genome sequence of Desulfotomaculum acetoxidans type strain (5575).</title>
        <authorList>
            <person name="Spring S."/>
            <person name="Lapidus A."/>
            <person name="Schroder M."/>
            <person name="Gleim D."/>
            <person name="Sims D."/>
            <person name="Meincke L."/>
            <person name="Glavina Del Rio T."/>
            <person name="Tice H."/>
            <person name="Copeland A."/>
            <person name="Cheng J.F."/>
            <person name="Lucas S."/>
            <person name="Chen F."/>
            <person name="Nolan M."/>
            <person name="Bruce D."/>
            <person name="Goodwin L."/>
            <person name="Pitluck S."/>
            <person name="Ivanova N."/>
            <person name="Mavromatis K."/>
            <person name="Mikhailova N."/>
            <person name="Pati A."/>
            <person name="Chen A."/>
            <person name="Palaniappan K."/>
            <person name="Land M."/>
            <person name="Hauser L."/>
            <person name="Chang Y.J."/>
            <person name="Jeffries C.D."/>
            <person name="Chain P."/>
            <person name="Saunders E."/>
            <person name="Brettin T."/>
            <person name="Detter J.C."/>
            <person name="Goker M."/>
            <person name="Bristow J."/>
            <person name="Eisen J.A."/>
            <person name="Markowitz V."/>
            <person name="Hugenholtz P."/>
            <person name="Kyrpides N.C."/>
            <person name="Klenk H.P."/>
            <person name="Han C."/>
        </authorList>
    </citation>
    <scope>NUCLEOTIDE SEQUENCE [LARGE SCALE GENOMIC DNA]</scope>
    <source>
        <strain evidence="17">ATCC 49208 / DSM 771 / VKM B-1644</strain>
    </source>
</reference>
<dbReference type="eggNOG" id="COG0474">
    <property type="taxonomic scope" value="Bacteria"/>
</dbReference>
<dbReference type="NCBIfam" id="TIGR01494">
    <property type="entry name" value="ATPase_P-type"/>
    <property type="match status" value="2"/>
</dbReference>
<dbReference type="Gene3D" id="2.70.150.10">
    <property type="entry name" value="Calcium-transporting ATPase, cytoplasmic transduction domain A"/>
    <property type="match status" value="1"/>
</dbReference>
<sequence>MHCLPGRVRFFVKQLFGCRNAAERFNRLLVQLEGLSSVRANHMTGRVLVVFDEKIISVKEIAYLLKNFHQLELAYLETASTVDAKAKSASDRKLVEPEDLPVGRQLFNVILGGSVLAMLTVKRYTIGKSVFSGSQKLFNVAALTALVSGYPVLRSGVGQLSQGRFNHDLVMSAIGIATVLLRESIPGLTVICLVNLTALLQTLVRLAAQKAIIDFGKSTAAHNVKEELENDLINPDIKDEFSGELAVNLNIPYRNSIIHLLGQVAKEDEHDHSIIKARVNAGISSKDSKNLDSKPNQKAWHDIAFYHSKKSLPYCAGLAGITGMAVNSFSHSLAMLLAANPAPSGLGTSIVQTAGMTIAARRGIMIKSAEHLEKMALVNCLLLPASNTPSELNSGISQYRKELNRLGIEQIITVDGSHSEEARLALVEELKRNGKTVAYIGKTELDLPALQAADLSLAGYASDHSVITQAGVLLSGKYLPKIKEFLYIARQAESMFNKNLLLVRGFNALGLSLAAIGILSPAGAAVYNSLISIAAAVTLSMGMKHGLVNDVGISKAQACSAQTQNNLPVLIEKGSPVKTHTPARASSTPTSNYYQLELAELYQIFDTAKDFGLTVSEAKSRLQDYGHNLLRESKTPGFLSRFMAQLKDFLVRVLLGSSLVCAVMGEYYDALAILTILGVNAFLGALQEYKSDGALTALKQMTAPNAKVFRDGQLCDVEATELVPGDIITLEQGDNIPADVRIITANGLEVDESALTGETYPVAKREGTIADCLTLTDCNNLAFMGTSVSRGRATAIVVATGMDTEIGKIADMLQGVGDEPTPLQNRLVQVGKSVLKVSVVASGLIVLVGIIRGGSMLEMFMTGVSLAVAAIPEGLPAVVTLALAAGVGKMAKSNAVVRRLPAVETLGSATVICTDKTGTLTKNEQTVQSVYCFDRLWRFSGTGYNPAAGRVIDEGQTTSERHVLNRTLTAAVLCSNAELFQEQGSGLWSVRGDPTEGAIIVAARKAGLTLQELQDKFTRINEIPFEAERRRMTVFCQDKKGRRMELIKGAPDTIVNACAWTLGNGATGEWDLPIENKLLPLDEKSKNKILTINEELTQKAMRVLGVAYRYYEHEEQGCEQGSVFLGLIGMVDPPREEVRQAVSCCRNAGIKVVMITGDHRNTALAVAKELALIGEEQQPAARKVITGYELDQMSETELEQIISEISIFARVLPKHKLRLVKAFRRLGEVVAMIGDGVNDAPAVKEADIGIAMGKTGTDVTKQSAEIIITDDNFATVVTAVGQGRGIYENIRRAVRYLLATNAGEVILMFGNVLLGMPLAMIPIQLLWLNLLGDGLPALALAVDQPDPQLMCCPPRAKDSSIFDEGMKQKILSRGIAIGFTGLGVFAWSLRYNDLCRAQTITLAALSGSQLLHAIDCRHDRQSQEGLFKSGIQENCCNKPVEINKLPANKKLRGAVIFSAALLVGAVHLPFAQRTLKTCSLGIKDWITVLLGVGFTSALDRAIFKLLPEEKLKDKKSLLSFPAQ</sequence>
<evidence type="ECO:0000256" key="14">
    <source>
        <dbReference type="SAM" id="Phobius"/>
    </source>
</evidence>
<evidence type="ECO:0000313" key="17">
    <source>
        <dbReference type="Proteomes" id="UP000002217"/>
    </source>
</evidence>
<keyword evidence="10" id="KW-1278">Translocase</keyword>
<dbReference type="KEGG" id="dae:Dtox_1725"/>
<keyword evidence="11 14" id="KW-1133">Transmembrane helix</keyword>
<evidence type="ECO:0000256" key="3">
    <source>
        <dbReference type="ARBA" id="ARBA00012790"/>
    </source>
</evidence>
<dbReference type="GO" id="GO:0046872">
    <property type="term" value="F:metal ion binding"/>
    <property type="evidence" value="ECO:0007669"/>
    <property type="project" value="UniProtKB-KW"/>
</dbReference>
<dbReference type="InterPro" id="IPR008250">
    <property type="entry name" value="ATPase_P-typ_transduc_dom_A_sf"/>
</dbReference>
<dbReference type="InterPro" id="IPR059000">
    <property type="entry name" value="ATPase_P-type_domA"/>
</dbReference>
<comment type="subcellular location">
    <subcellularLocation>
        <location evidence="1">Cell membrane</location>
        <topology evidence="1">Multi-pass membrane protein</topology>
    </subcellularLocation>
</comment>
<dbReference type="PRINTS" id="PR00119">
    <property type="entry name" value="CATATPASE"/>
</dbReference>
<keyword evidence="17" id="KW-1185">Reference proteome</keyword>
<evidence type="ECO:0000313" key="16">
    <source>
        <dbReference type="EMBL" id="ACV62582.1"/>
    </source>
</evidence>
<evidence type="ECO:0000256" key="8">
    <source>
        <dbReference type="ARBA" id="ARBA00022741"/>
    </source>
</evidence>
<dbReference type="GO" id="GO:0005388">
    <property type="term" value="F:P-type calcium transporter activity"/>
    <property type="evidence" value="ECO:0007669"/>
    <property type="project" value="UniProtKB-EC"/>
</dbReference>
<keyword evidence="12 14" id="KW-0472">Membrane</keyword>
<dbReference type="PRINTS" id="PR00120">
    <property type="entry name" value="HATPASE"/>
</dbReference>
<dbReference type="PROSITE" id="PS00154">
    <property type="entry name" value="ATPASE_E1_E2"/>
    <property type="match status" value="1"/>
</dbReference>
<dbReference type="SUPFAM" id="SSF56784">
    <property type="entry name" value="HAD-like"/>
    <property type="match status" value="2"/>
</dbReference>
<keyword evidence="4" id="KW-1003">Cell membrane</keyword>
<evidence type="ECO:0000256" key="4">
    <source>
        <dbReference type="ARBA" id="ARBA00022475"/>
    </source>
</evidence>
<dbReference type="SMART" id="SM00831">
    <property type="entry name" value="Cation_ATPase_N"/>
    <property type="match status" value="1"/>
</dbReference>
<dbReference type="InterPro" id="IPR023299">
    <property type="entry name" value="ATPase_P-typ_cyto_dom_N"/>
</dbReference>
<dbReference type="Pfam" id="PF00690">
    <property type="entry name" value="Cation_ATPase_N"/>
    <property type="match status" value="1"/>
</dbReference>
<dbReference type="Pfam" id="PF00122">
    <property type="entry name" value="E1-E2_ATPase"/>
    <property type="match status" value="1"/>
</dbReference>
<evidence type="ECO:0000256" key="6">
    <source>
        <dbReference type="ARBA" id="ARBA00022692"/>
    </source>
</evidence>
<dbReference type="RefSeq" id="WP_015757293.1">
    <property type="nucleotide sequence ID" value="NC_013216.1"/>
</dbReference>
<dbReference type="InterPro" id="IPR006068">
    <property type="entry name" value="ATPase_P-typ_cation-transptr_C"/>
</dbReference>
<feature type="transmembrane region" description="Helical" evidence="14">
    <location>
        <begin position="1451"/>
        <end position="1470"/>
    </location>
</feature>
<organism evidence="16 17">
    <name type="scientific">Desulfofarcimen acetoxidans (strain ATCC 49208 / DSM 771 / KCTC 5769 / VKM B-1644 / 5575)</name>
    <name type="common">Desulfotomaculum acetoxidans</name>
    <dbReference type="NCBI Taxonomy" id="485916"/>
    <lineage>
        <taxon>Bacteria</taxon>
        <taxon>Bacillati</taxon>
        <taxon>Bacillota</taxon>
        <taxon>Clostridia</taxon>
        <taxon>Eubacteriales</taxon>
        <taxon>Peptococcaceae</taxon>
        <taxon>Desulfofarcimen</taxon>
    </lineage>
</organism>
<feature type="transmembrane region" description="Helical" evidence="14">
    <location>
        <begin position="1370"/>
        <end position="1389"/>
    </location>
</feature>
<dbReference type="Pfam" id="PF13246">
    <property type="entry name" value="Cation_ATPase"/>
    <property type="match status" value="1"/>
</dbReference>
<dbReference type="PANTHER" id="PTHR43294">
    <property type="entry name" value="SODIUM/POTASSIUM-TRANSPORTING ATPASE SUBUNIT ALPHA"/>
    <property type="match status" value="1"/>
</dbReference>
<dbReference type="Gene3D" id="3.40.1110.10">
    <property type="entry name" value="Calcium-transporting ATPase, cytoplasmic domain N"/>
    <property type="match status" value="1"/>
</dbReference>
<evidence type="ECO:0000256" key="12">
    <source>
        <dbReference type="ARBA" id="ARBA00023136"/>
    </source>
</evidence>
<dbReference type="PANTHER" id="PTHR43294:SF21">
    <property type="entry name" value="CATION TRANSPORTING ATPASE"/>
    <property type="match status" value="1"/>
</dbReference>
<accession>C8VX06</accession>
<dbReference type="SFLD" id="SFLDS00003">
    <property type="entry name" value="Haloacid_Dehalogenase"/>
    <property type="match status" value="1"/>
</dbReference>
<keyword evidence="8" id="KW-0547">Nucleotide-binding</keyword>
<keyword evidence="5" id="KW-0813">Transport</keyword>
<comment type="similarity">
    <text evidence="2">Belongs to the cation transport ATPase (P-type) (TC 3.A.3) family. Type IIA subfamily.</text>
</comment>
<dbReference type="GO" id="GO:0005524">
    <property type="term" value="F:ATP binding"/>
    <property type="evidence" value="ECO:0007669"/>
    <property type="project" value="UniProtKB-KW"/>
</dbReference>
<dbReference type="InterPro" id="IPR036412">
    <property type="entry name" value="HAD-like_sf"/>
</dbReference>
<dbReference type="InterPro" id="IPR004014">
    <property type="entry name" value="ATPase_P-typ_cation-transptr_N"/>
</dbReference>
<dbReference type="InterPro" id="IPR023214">
    <property type="entry name" value="HAD_sf"/>
</dbReference>
<keyword evidence="5" id="KW-0109">Calcium transport</keyword>
<evidence type="ECO:0000256" key="5">
    <source>
        <dbReference type="ARBA" id="ARBA00022568"/>
    </source>
</evidence>
<evidence type="ECO:0000256" key="1">
    <source>
        <dbReference type="ARBA" id="ARBA00004651"/>
    </source>
</evidence>
<dbReference type="InterPro" id="IPR050510">
    <property type="entry name" value="Cation_transp_ATPase_P-type"/>
</dbReference>
<dbReference type="EMBL" id="CP001720">
    <property type="protein sequence ID" value="ACV62582.1"/>
    <property type="molecule type" value="Genomic_DNA"/>
</dbReference>
<feature type="transmembrane region" description="Helical" evidence="14">
    <location>
        <begin position="860"/>
        <end position="884"/>
    </location>
</feature>
<dbReference type="InterPro" id="IPR044492">
    <property type="entry name" value="P_typ_ATPase_HD_dom"/>
</dbReference>
<dbReference type="FunFam" id="2.70.150.10:FF:000016">
    <property type="entry name" value="Calcium-transporting P-type ATPase putative"/>
    <property type="match status" value="1"/>
</dbReference>
<dbReference type="SFLD" id="SFLDF00027">
    <property type="entry name" value="p-type_atpase"/>
    <property type="match status" value="1"/>
</dbReference>
<evidence type="ECO:0000256" key="11">
    <source>
        <dbReference type="ARBA" id="ARBA00022989"/>
    </source>
</evidence>
<dbReference type="Gene3D" id="1.20.1110.10">
    <property type="entry name" value="Calcium-transporting ATPase, transmembrane domain"/>
    <property type="match status" value="1"/>
</dbReference>
<keyword evidence="9" id="KW-0067">ATP-binding</keyword>
<protein>
    <recommendedName>
        <fullName evidence="3">P-type Ca(2+) transporter</fullName>
        <ecNumber evidence="3">7.2.2.10</ecNumber>
    </recommendedName>
</protein>
<dbReference type="Gene3D" id="3.40.50.1000">
    <property type="entry name" value="HAD superfamily/HAD-like"/>
    <property type="match status" value="2"/>
</dbReference>
<name>C8VX06_DESAS</name>
<keyword evidence="6 14" id="KW-0812">Transmembrane</keyword>
<evidence type="ECO:0000256" key="7">
    <source>
        <dbReference type="ARBA" id="ARBA00022723"/>
    </source>
</evidence>
<feature type="transmembrane region" description="Helical" evidence="14">
    <location>
        <begin position="834"/>
        <end position="854"/>
    </location>
</feature>
<dbReference type="SUPFAM" id="SSF81665">
    <property type="entry name" value="Calcium ATPase, transmembrane domain M"/>
    <property type="match status" value="1"/>
</dbReference>
<dbReference type="STRING" id="485916.Dtox_1725"/>
<keyword evidence="7" id="KW-0479">Metal-binding</keyword>
<keyword evidence="5" id="KW-0106">Calcium</keyword>